<dbReference type="EMBL" id="MNPV01000004">
    <property type="protein sequence ID" value="ONH44738.1"/>
    <property type="molecule type" value="Genomic_DNA"/>
</dbReference>
<evidence type="ECO:0000313" key="2">
    <source>
        <dbReference type="EMBL" id="ONH44738.1"/>
    </source>
</evidence>
<protein>
    <recommendedName>
        <fullName evidence="4">Transporter</fullName>
    </recommendedName>
</protein>
<dbReference type="Proteomes" id="UP000188559">
    <property type="component" value="Unassembled WGS sequence"/>
</dbReference>
<dbReference type="PROSITE" id="PS51257">
    <property type="entry name" value="PROKAR_LIPOPROTEIN"/>
    <property type="match status" value="1"/>
</dbReference>
<name>A0A1V2JH93_PSEAZ</name>
<comment type="caution">
    <text evidence="2">The sequence shown here is derived from an EMBL/GenBank/DDBJ whole genome shotgun (WGS) entry which is preliminary data.</text>
</comment>
<keyword evidence="1" id="KW-0732">Signal</keyword>
<evidence type="ECO:0000256" key="1">
    <source>
        <dbReference type="SAM" id="SignalP"/>
    </source>
</evidence>
<dbReference type="AlphaFoldDB" id="A0A1V2JH93"/>
<evidence type="ECO:0008006" key="4">
    <source>
        <dbReference type="Google" id="ProtNLM"/>
    </source>
</evidence>
<reference evidence="2 3" key="1">
    <citation type="submission" date="2016-10" db="EMBL/GenBank/DDBJ databases">
        <title>Pseudomonas lactis sp. nov. and Pseudomonas paralactis sp. nov., isolated from bovine raw milk.</title>
        <authorList>
            <person name="Von Neubeck M."/>
            <person name="Huptas C."/>
            <person name="Glueck C."/>
            <person name="Krewinkel M."/>
            <person name="Stoeckel M."/>
            <person name="Stressler T."/>
            <person name="Fischer L."/>
            <person name="Hinrichs J."/>
            <person name="Scherer S."/>
            <person name="Wenning M."/>
        </authorList>
    </citation>
    <scope>NUCLEOTIDE SEQUENCE [LARGE SCALE GENOMIC DNA]</scope>
    <source>
        <strain evidence="2 3">DSM 18862</strain>
    </source>
</reference>
<feature type="chain" id="PRO_5010709266" description="Transporter" evidence="1">
    <location>
        <begin position="28"/>
        <end position="350"/>
    </location>
</feature>
<accession>A0A1V2JH93</accession>
<evidence type="ECO:0000313" key="3">
    <source>
        <dbReference type="Proteomes" id="UP000188559"/>
    </source>
</evidence>
<keyword evidence="3" id="KW-1185">Reference proteome</keyword>
<feature type="signal peptide" evidence="1">
    <location>
        <begin position="1"/>
        <end position="27"/>
    </location>
</feature>
<organism evidence="2 3">
    <name type="scientific">Pseudomonas azotoformans</name>
    <dbReference type="NCBI Taxonomy" id="47878"/>
    <lineage>
        <taxon>Bacteria</taxon>
        <taxon>Pseudomonadati</taxon>
        <taxon>Pseudomonadota</taxon>
        <taxon>Gammaproteobacteria</taxon>
        <taxon>Pseudomonadales</taxon>
        <taxon>Pseudomonadaceae</taxon>
        <taxon>Pseudomonas</taxon>
    </lineage>
</organism>
<sequence length="350" mass="37978">MISRARLHGFCAMPLFLGAFASCGVSAATLPNLGSSAAAPKADPETCHRLQQDFDIDLKQVVKAGCDPSTEQIAKLMDNPVGNLVLLFNQFDYSALKGPHSNGTRYLGKYSFMPTFPVSIGEDWNLINRLPVSYVSAPVNAKAGNLAGLSPYGVLTDHDFPSVVNDPFDRTSGFGDLAYVGVFSPKQPIRFANGGKLVWGFGPTAMFPTAEKDVLGTGKYSLGPAFVAAYLGEDWTLGLFPQHWWSVGGDAQRKDVSLTNIQYFIQRAIPGPGQWRVGMTPNITVNWKAEGGNKVNFPIGIGAGRIVNFGKLPVRISGEVQYSVIHADDLISSRWNFRLSFIPVIPTFML</sequence>
<gene>
    <name evidence="2" type="ORF">BLL37_15565</name>
</gene>
<dbReference type="OrthoDB" id="9809066at2"/>
<proteinExistence type="predicted"/>